<protein>
    <submittedName>
        <fullName evidence="9">NitT/TauT family transport system permease protein</fullName>
    </submittedName>
</protein>
<dbReference type="PROSITE" id="PS50928">
    <property type="entry name" value="ABC_TM1"/>
    <property type="match status" value="1"/>
</dbReference>
<evidence type="ECO:0000313" key="9">
    <source>
        <dbReference type="EMBL" id="MBB6353053.1"/>
    </source>
</evidence>
<comment type="similarity">
    <text evidence="7">Belongs to the binding-protein-dependent transport system permease family.</text>
</comment>
<accession>A0A7X0KJ82</accession>
<evidence type="ECO:0000256" key="3">
    <source>
        <dbReference type="ARBA" id="ARBA00022475"/>
    </source>
</evidence>
<dbReference type="EMBL" id="JACHOU010000002">
    <property type="protein sequence ID" value="MBB6353053.1"/>
    <property type="molecule type" value="Genomic_DNA"/>
</dbReference>
<sequence length="275" mass="29808">MSIDRSVGTTAAPLPRIWSIFPSPDAARALGMAMLGLTLTLIIWQLIIVLFKVPTYLVPAPTDVAGAVSRDLPLLLEAAVPTITEAFFGFLLGNTVALLVAVSFVYNKVVEEMFYPVAILIKTIPIVAIAPVLKIILGNGIEPKIVIAALICFFPTLVNSVRGFRAVNPQLLELMRVLSASKTEVFLRVRVYSALPYIFSALKISVTMCVLGAIVGEWIGANKGIGYLLLQSMFDFNAPRLFATILTASVIAITGFAIVSMLEKWIIRWDPGVAM</sequence>
<keyword evidence="6 7" id="KW-0472">Membrane</keyword>
<organism evidence="9 10">
    <name type="scientific">Aminobacter aganoensis</name>
    <dbReference type="NCBI Taxonomy" id="83264"/>
    <lineage>
        <taxon>Bacteria</taxon>
        <taxon>Pseudomonadati</taxon>
        <taxon>Pseudomonadota</taxon>
        <taxon>Alphaproteobacteria</taxon>
        <taxon>Hyphomicrobiales</taxon>
        <taxon>Phyllobacteriaceae</taxon>
        <taxon>Aminobacter</taxon>
    </lineage>
</organism>
<keyword evidence="10" id="KW-1185">Reference proteome</keyword>
<feature type="transmembrane region" description="Helical" evidence="7">
    <location>
        <begin position="86"/>
        <end position="106"/>
    </location>
</feature>
<gene>
    <name evidence="9" type="ORF">GGR00_000821</name>
</gene>
<dbReference type="AlphaFoldDB" id="A0A7X0KJ82"/>
<dbReference type="InterPro" id="IPR000515">
    <property type="entry name" value="MetI-like"/>
</dbReference>
<comment type="subcellular location">
    <subcellularLocation>
        <location evidence="1 7">Cell membrane</location>
        <topology evidence="1 7">Multi-pass membrane protein</topology>
    </subcellularLocation>
</comment>
<feature type="transmembrane region" description="Helical" evidence="7">
    <location>
        <begin position="197"/>
        <end position="221"/>
    </location>
</feature>
<evidence type="ECO:0000256" key="6">
    <source>
        <dbReference type="ARBA" id="ARBA00023136"/>
    </source>
</evidence>
<reference evidence="9 10" key="1">
    <citation type="submission" date="2020-08" db="EMBL/GenBank/DDBJ databases">
        <title>Genomic Encyclopedia of Type Strains, Phase IV (KMG-IV): sequencing the most valuable type-strain genomes for metagenomic binning, comparative biology and taxonomic classification.</title>
        <authorList>
            <person name="Goeker M."/>
        </authorList>
    </citation>
    <scope>NUCLEOTIDE SEQUENCE [LARGE SCALE GENOMIC DNA]</scope>
    <source>
        <strain evidence="9 10">DSM 7051</strain>
    </source>
</reference>
<dbReference type="InterPro" id="IPR035906">
    <property type="entry name" value="MetI-like_sf"/>
</dbReference>
<evidence type="ECO:0000256" key="5">
    <source>
        <dbReference type="ARBA" id="ARBA00022989"/>
    </source>
</evidence>
<dbReference type="SUPFAM" id="SSF161098">
    <property type="entry name" value="MetI-like"/>
    <property type="match status" value="1"/>
</dbReference>
<evidence type="ECO:0000256" key="4">
    <source>
        <dbReference type="ARBA" id="ARBA00022692"/>
    </source>
</evidence>
<feature type="transmembrane region" description="Helical" evidence="7">
    <location>
        <begin position="29"/>
        <end position="51"/>
    </location>
</feature>
<evidence type="ECO:0000256" key="1">
    <source>
        <dbReference type="ARBA" id="ARBA00004651"/>
    </source>
</evidence>
<dbReference type="PANTHER" id="PTHR30151:SF20">
    <property type="entry name" value="ABC TRANSPORTER PERMEASE PROTEIN HI_0355-RELATED"/>
    <property type="match status" value="1"/>
</dbReference>
<dbReference type="GO" id="GO:0005886">
    <property type="term" value="C:plasma membrane"/>
    <property type="evidence" value="ECO:0007669"/>
    <property type="project" value="UniProtKB-SubCell"/>
</dbReference>
<evidence type="ECO:0000313" key="10">
    <source>
        <dbReference type="Proteomes" id="UP000536262"/>
    </source>
</evidence>
<dbReference type="Pfam" id="PF00528">
    <property type="entry name" value="BPD_transp_1"/>
    <property type="match status" value="1"/>
</dbReference>
<feature type="transmembrane region" description="Helical" evidence="7">
    <location>
        <begin position="241"/>
        <end position="262"/>
    </location>
</feature>
<feature type="transmembrane region" description="Helical" evidence="7">
    <location>
        <begin position="113"/>
        <end position="133"/>
    </location>
</feature>
<evidence type="ECO:0000256" key="2">
    <source>
        <dbReference type="ARBA" id="ARBA00022448"/>
    </source>
</evidence>
<evidence type="ECO:0000256" key="7">
    <source>
        <dbReference type="RuleBase" id="RU363032"/>
    </source>
</evidence>
<dbReference type="Gene3D" id="1.10.3720.10">
    <property type="entry name" value="MetI-like"/>
    <property type="match status" value="1"/>
</dbReference>
<proteinExistence type="inferred from homology"/>
<feature type="transmembrane region" description="Helical" evidence="7">
    <location>
        <begin position="145"/>
        <end position="164"/>
    </location>
</feature>
<feature type="domain" description="ABC transmembrane type-1" evidence="8">
    <location>
        <begin position="75"/>
        <end position="263"/>
    </location>
</feature>
<dbReference type="Proteomes" id="UP000536262">
    <property type="component" value="Unassembled WGS sequence"/>
</dbReference>
<keyword evidence="4 7" id="KW-0812">Transmembrane</keyword>
<keyword evidence="5 7" id="KW-1133">Transmembrane helix</keyword>
<dbReference type="RefSeq" id="WP_055979189.1">
    <property type="nucleotide sequence ID" value="NZ_BAABEG010000001.1"/>
</dbReference>
<keyword evidence="3" id="KW-1003">Cell membrane</keyword>
<dbReference type="GO" id="GO:0055085">
    <property type="term" value="P:transmembrane transport"/>
    <property type="evidence" value="ECO:0007669"/>
    <property type="project" value="InterPro"/>
</dbReference>
<comment type="caution">
    <text evidence="9">The sequence shown here is derived from an EMBL/GenBank/DDBJ whole genome shotgun (WGS) entry which is preliminary data.</text>
</comment>
<evidence type="ECO:0000259" key="8">
    <source>
        <dbReference type="PROSITE" id="PS50928"/>
    </source>
</evidence>
<name>A0A7X0KJ82_9HYPH</name>
<keyword evidence="2 7" id="KW-0813">Transport</keyword>
<dbReference type="PANTHER" id="PTHR30151">
    <property type="entry name" value="ALKANE SULFONATE ABC TRANSPORTER-RELATED, MEMBRANE SUBUNIT"/>
    <property type="match status" value="1"/>
</dbReference>